<evidence type="ECO:0000256" key="1">
    <source>
        <dbReference type="SAM" id="MobiDB-lite"/>
    </source>
</evidence>
<feature type="region of interest" description="Disordered" evidence="1">
    <location>
        <begin position="1"/>
        <end position="65"/>
    </location>
</feature>
<organism evidence="2 3">
    <name type="scientific">Egicoccus halophilus</name>
    <dbReference type="NCBI Taxonomy" id="1670830"/>
    <lineage>
        <taxon>Bacteria</taxon>
        <taxon>Bacillati</taxon>
        <taxon>Actinomycetota</taxon>
        <taxon>Nitriliruptoria</taxon>
        <taxon>Egicoccales</taxon>
        <taxon>Egicoccaceae</taxon>
        <taxon>Egicoccus</taxon>
    </lineage>
</organism>
<dbReference type="AlphaFoldDB" id="A0A8J3EUQ0"/>
<keyword evidence="3" id="KW-1185">Reference proteome</keyword>
<gene>
    <name evidence="2" type="ORF">GCM10011354_25050</name>
</gene>
<name>A0A8J3EUQ0_9ACTN</name>
<dbReference type="Proteomes" id="UP000650511">
    <property type="component" value="Unassembled WGS sequence"/>
</dbReference>
<protein>
    <submittedName>
        <fullName evidence="2">Uncharacterized protein</fullName>
    </submittedName>
</protein>
<reference evidence="2" key="1">
    <citation type="journal article" date="2014" name="Int. J. Syst. Evol. Microbiol.">
        <title>Complete genome sequence of Corynebacterium casei LMG S-19264T (=DSM 44701T), isolated from a smear-ripened cheese.</title>
        <authorList>
            <consortium name="US DOE Joint Genome Institute (JGI-PGF)"/>
            <person name="Walter F."/>
            <person name="Albersmeier A."/>
            <person name="Kalinowski J."/>
            <person name="Ruckert C."/>
        </authorList>
    </citation>
    <scope>NUCLEOTIDE SEQUENCE</scope>
    <source>
        <strain evidence="2">CGMCC 1.14988</strain>
    </source>
</reference>
<dbReference type="EMBL" id="BMHA01000009">
    <property type="protein sequence ID" value="GGI07630.1"/>
    <property type="molecule type" value="Genomic_DNA"/>
</dbReference>
<comment type="caution">
    <text evidence="2">The sequence shown here is derived from an EMBL/GenBank/DDBJ whole genome shotgun (WGS) entry which is preliminary data.</text>
</comment>
<evidence type="ECO:0000313" key="3">
    <source>
        <dbReference type="Proteomes" id="UP000650511"/>
    </source>
</evidence>
<feature type="compositionally biased region" description="Basic and acidic residues" evidence="1">
    <location>
        <begin position="18"/>
        <end position="27"/>
    </location>
</feature>
<proteinExistence type="predicted"/>
<sequence length="65" mass="7152">MAAGDEWAQRARRGTRRVSKDRDRRWPLDLVNDSYDRGGSVRPFGPGLAGSGDVSPWNRPGKAVA</sequence>
<accession>A0A8J3EUQ0</accession>
<evidence type="ECO:0000313" key="2">
    <source>
        <dbReference type="EMBL" id="GGI07630.1"/>
    </source>
</evidence>
<reference evidence="2" key="2">
    <citation type="submission" date="2020-09" db="EMBL/GenBank/DDBJ databases">
        <authorList>
            <person name="Sun Q."/>
            <person name="Zhou Y."/>
        </authorList>
    </citation>
    <scope>NUCLEOTIDE SEQUENCE</scope>
    <source>
        <strain evidence="2">CGMCC 1.14988</strain>
    </source>
</reference>